<dbReference type="Pfam" id="PF13347">
    <property type="entry name" value="MFS_2"/>
    <property type="match status" value="1"/>
</dbReference>
<keyword evidence="2" id="KW-0812">Transmembrane</keyword>
<sequence length="400" mass="44680">MAAISFYFIYFLINVAGVTAYNASAINIVGRVWDAITSYVMGGISDRCNSRFGKRRVFIIFGALTFGVSFIFLWLSPGIEKSQTTKVVYYIFIYMIYTTCWAIVYTPYNTLPANMTKNYDERTSLNGYRITMANIGIILGAALFAILADGEESALYPRLHSVPKAYGISGLIFGLASSIFMFLSGLFVKERCAENNKSTKSVFQTLKELFTIKEFVNSTCWYILSMVGFDIIMLVFMFYVNDALKFGGGTMAMIFVAIPLISAIVSAAFWVWLSEKLSKSTTFIISAVYMFVVLFFAIFLPEKTVWSIVLLTIFAGLGLSAIQILPYAALPDVVEIDEYKFGERREGIYYGIILFMYKVCSGVTISIVSAVLGAFGYKESNNGQQVEQTKKALMAVRIVM</sequence>
<dbReference type="VEuPathDB" id="TrichDB:TVAG_584690"/>
<dbReference type="GO" id="GO:0055085">
    <property type="term" value="P:transmembrane transport"/>
    <property type="evidence" value="ECO:0000318"/>
    <property type="project" value="GO_Central"/>
</dbReference>
<dbReference type="InParanoid" id="A2GLK0"/>
<evidence type="ECO:0000256" key="1">
    <source>
        <dbReference type="ARBA" id="ARBA00008335"/>
    </source>
</evidence>
<dbReference type="SUPFAM" id="SSF103473">
    <property type="entry name" value="MFS general substrate transporter"/>
    <property type="match status" value="1"/>
</dbReference>
<feature type="non-terminal residue" evidence="3">
    <location>
        <position position="400"/>
    </location>
</feature>
<feature type="transmembrane region" description="Helical" evidence="2">
    <location>
        <begin position="305"/>
        <end position="327"/>
    </location>
</feature>
<dbReference type="OMA" id="LPMAEWF"/>
<dbReference type="STRING" id="5722.A2GLK0"/>
<organism evidence="3 4">
    <name type="scientific">Trichomonas vaginalis (strain ATCC PRA-98 / G3)</name>
    <dbReference type="NCBI Taxonomy" id="412133"/>
    <lineage>
        <taxon>Eukaryota</taxon>
        <taxon>Metamonada</taxon>
        <taxon>Parabasalia</taxon>
        <taxon>Trichomonadida</taxon>
        <taxon>Trichomonadidae</taxon>
        <taxon>Trichomonas</taxon>
    </lineage>
</organism>
<name>A2GLK0_TRIV3</name>
<dbReference type="GO" id="GO:0008643">
    <property type="term" value="P:carbohydrate transport"/>
    <property type="evidence" value="ECO:0007669"/>
    <property type="project" value="InterPro"/>
</dbReference>
<evidence type="ECO:0000313" key="4">
    <source>
        <dbReference type="Proteomes" id="UP000001542"/>
    </source>
</evidence>
<dbReference type="VEuPathDB" id="TrichDB:TVAGG3_0711460"/>
<keyword evidence="2" id="KW-0472">Membrane</keyword>
<dbReference type="EMBL" id="DS117084">
    <property type="protein sequence ID" value="EAX81966.1"/>
    <property type="molecule type" value="Genomic_DNA"/>
</dbReference>
<dbReference type="Gene3D" id="1.20.1250.20">
    <property type="entry name" value="MFS general substrate transporter like domains"/>
    <property type="match status" value="1"/>
</dbReference>
<dbReference type="PANTHER" id="PTHR11328:SF24">
    <property type="entry name" value="MAJOR FACILITATOR SUPERFAMILY (MFS) PROFILE DOMAIN-CONTAINING PROTEIN"/>
    <property type="match status" value="1"/>
</dbReference>
<feature type="transmembrane region" description="Helical" evidence="2">
    <location>
        <begin position="168"/>
        <end position="188"/>
    </location>
</feature>
<dbReference type="PANTHER" id="PTHR11328">
    <property type="entry name" value="MAJOR FACILITATOR SUPERFAMILY DOMAIN-CONTAINING PROTEIN"/>
    <property type="match status" value="1"/>
</dbReference>
<protein>
    <submittedName>
        <fullName evidence="3">Major Facilitator Superfamily protein</fullName>
    </submittedName>
</protein>
<feature type="transmembrane region" description="Helical" evidence="2">
    <location>
        <begin position="127"/>
        <end position="148"/>
    </location>
</feature>
<feature type="transmembrane region" description="Helical" evidence="2">
    <location>
        <begin position="6"/>
        <end position="29"/>
    </location>
</feature>
<feature type="transmembrane region" description="Helical" evidence="2">
    <location>
        <begin position="280"/>
        <end position="299"/>
    </location>
</feature>
<dbReference type="OrthoDB" id="197206at2759"/>
<reference evidence="3" key="2">
    <citation type="journal article" date="2007" name="Science">
        <title>Draft genome sequence of the sexually transmitted pathogen Trichomonas vaginalis.</title>
        <authorList>
            <person name="Carlton J.M."/>
            <person name="Hirt R.P."/>
            <person name="Silva J.C."/>
            <person name="Delcher A.L."/>
            <person name="Schatz M."/>
            <person name="Zhao Q."/>
            <person name="Wortman J.R."/>
            <person name="Bidwell S.L."/>
            <person name="Alsmark U.C.M."/>
            <person name="Besteiro S."/>
            <person name="Sicheritz-Ponten T."/>
            <person name="Noel C.J."/>
            <person name="Dacks J.B."/>
            <person name="Foster P.G."/>
            <person name="Simillion C."/>
            <person name="Van de Peer Y."/>
            <person name="Miranda-Saavedra D."/>
            <person name="Barton G.J."/>
            <person name="Westrop G.D."/>
            <person name="Mueller S."/>
            <person name="Dessi D."/>
            <person name="Fiori P.L."/>
            <person name="Ren Q."/>
            <person name="Paulsen I."/>
            <person name="Zhang H."/>
            <person name="Bastida-Corcuera F.D."/>
            <person name="Simoes-Barbosa A."/>
            <person name="Brown M.T."/>
            <person name="Hayes R.D."/>
            <person name="Mukherjee M."/>
            <person name="Okumura C.Y."/>
            <person name="Schneider R."/>
            <person name="Smith A.J."/>
            <person name="Vanacova S."/>
            <person name="Villalvazo M."/>
            <person name="Haas B.J."/>
            <person name="Pertea M."/>
            <person name="Feldblyum T.V."/>
            <person name="Utterback T.R."/>
            <person name="Shu C.L."/>
            <person name="Osoegawa K."/>
            <person name="de Jong P.J."/>
            <person name="Hrdy I."/>
            <person name="Horvathova L."/>
            <person name="Zubacova Z."/>
            <person name="Dolezal P."/>
            <person name="Malik S.B."/>
            <person name="Logsdon J.M. Jr."/>
            <person name="Henze K."/>
            <person name="Gupta A."/>
            <person name="Wang C.C."/>
            <person name="Dunne R.L."/>
            <person name="Upcroft J.A."/>
            <person name="Upcroft P."/>
            <person name="White O."/>
            <person name="Salzberg S.L."/>
            <person name="Tang P."/>
            <person name="Chiu C.-H."/>
            <person name="Lee Y.-S."/>
            <person name="Embley T.M."/>
            <person name="Coombs G.H."/>
            <person name="Mottram J.C."/>
            <person name="Tachezy J."/>
            <person name="Fraser-Liggett C.M."/>
            <person name="Johnson P.J."/>
        </authorList>
    </citation>
    <scope>NUCLEOTIDE SEQUENCE [LARGE SCALE GENOMIC DNA]</scope>
    <source>
        <strain evidence="3">G3</strain>
    </source>
</reference>
<keyword evidence="2" id="KW-1133">Transmembrane helix</keyword>
<dbReference type="InterPro" id="IPR039672">
    <property type="entry name" value="MFS_2"/>
</dbReference>
<feature type="transmembrane region" description="Helical" evidence="2">
    <location>
        <begin position="87"/>
        <end position="106"/>
    </location>
</feature>
<dbReference type="InterPro" id="IPR036259">
    <property type="entry name" value="MFS_trans_sf"/>
</dbReference>
<feature type="transmembrane region" description="Helical" evidence="2">
    <location>
        <begin position="252"/>
        <end position="273"/>
    </location>
</feature>
<dbReference type="GO" id="GO:0015293">
    <property type="term" value="F:symporter activity"/>
    <property type="evidence" value="ECO:0007669"/>
    <property type="project" value="InterPro"/>
</dbReference>
<accession>A2GLK0</accession>
<evidence type="ECO:0000256" key="2">
    <source>
        <dbReference type="SAM" id="Phobius"/>
    </source>
</evidence>
<dbReference type="SMR" id="A2GLK0"/>
<comment type="similarity">
    <text evidence="1">Belongs to the major facilitator superfamily.</text>
</comment>
<dbReference type="GO" id="GO:0005886">
    <property type="term" value="C:plasma membrane"/>
    <property type="evidence" value="ECO:0000318"/>
    <property type="project" value="GO_Central"/>
</dbReference>
<feature type="transmembrane region" description="Helical" evidence="2">
    <location>
        <begin position="348"/>
        <end position="375"/>
    </location>
</feature>
<proteinExistence type="inferred from homology"/>
<gene>
    <name evidence="3" type="ORF">TVAG_584690</name>
</gene>
<dbReference type="GO" id="GO:0006869">
    <property type="term" value="P:lipid transport"/>
    <property type="evidence" value="ECO:0000318"/>
    <property type="project" value="GO_Central"/>
</dbReference>
<feature type="transmembrane region" description="Helical" evidence="2">
    <location>
        <begin position="57"/>
        <end position="75"/>
    </location>
</feature>
<reference evidence="3" key="1">
    <citation type="submission" date="2006-10" db="EMBL/GenBank/DDBJ databases">
        <authorList>
            <person name="Amadeo P."/>
            <person name="Zhao Q."/>
            <person name="Wortman J."/>
            <person name="Fraser-Liggett C."/>
            <person name="Carlton J."/>
        </authorList>
    </citation>
    <scope>NUCLEOTIDE SEQUENCE</scope>
    <source>
        <strain evidence="3">G3</strain>
    </source>
</reference>
<dbReference type="FunFam" id="1.20.1250.20:FF:001476">
    <property type="entry name" value="Major Facilitator Superfamily protein"/>
    <property type="match status" value="1"/>
</dbReference>
<evidence type="ECO:0000313" key="3">
    <source>
        <dbReference type="EMBL" id="EAX81966.1"/>
    </source>
</evidence>
<dbReference type="Proteomes" id="UP000001542">
    <property type="component" value="Unassembled WGS sequence"/>
</dbReference>
<feature type="transmembrane region" description="Helical" evidence="2">
    <location>
        <begin position="220"/>
        <end position="240"/>
    </location>
</feature>
<keyword evidence="4" id="KW-1185">Reference proteome</keyword>
<dbReference type="AlphaFoldDB" id="A2GLK0"/>